<feature type="region of interest" description="Disordered" evidence="8">
    <location>
        <begin position="286"/>
        <end position="408"/>
    </location>
</feature>
<dbReference type="GO" id="GO:0000981">
    <property type="term" value="F:DNA-binding transcription factor activity, RNA polymerase II-specific"/>
    <property type="evidence" value="ECO:0007669"/>
    <property type="project" value="TreeGrafter"/>
</dbReference>
<dbReference type="SMART" id="SM00355">
    <property type="entry name" value="ZnF_C2H2"/>
    <property type="match status" value="2"/>
</dbReference>
<dbReference type="Gene3D" id="3.30.160.60">
    <property type="entry name" value="Classic Zinc Finger"/>
    <property type="match status" value="2"/>
</dbReference>
<keyword evidence="3" id="KW-0677">Repeat</keyword>
<gene>
    <name evidence="10" type="ORF">BGZ65_009240</name>
</gene>
<evidence type="ECO:0000313" key="10">
    <source>
        <dbReference type="EMBL" id="KAF9922957.1"/>
    </source>
</evidence>
<dbReference type="PROSITE" id="PS50157">
    <property type="entry name" value="ZINC_FINGER_C2H2_2"/>
    <property type="match status" value="2"/>
</dbReference>
<dbReference type="InterPro" id="IPR013087">
    <property type="entry name" value="Znf_C2H2_type"/>
</dbReference>
<dbReference type="Pfam" id="PF00096">
    <property type="entry name" value="zf-C2H2"/>
    <property type="match status" value="2"/>
</dbReference>
<evidence type="ECO:0000256" key="7">
    <source>
        <dbReference type="PROSITE-ProRule" id="PRU00042"/>
    </source>
</evidence>
<evidence type="ECO:0000256" key="1">
    <source>
        <dbReference type="ARBA" id="ARBA00004123"/>
    </source>
</evidence>
<reference evidence="10" key="1">
    <citation type="journal article" date="2020" name="Fungal Divers.">
        <title>Resolving the Mortierellaceae phylogeny through synthesis of multi-gene phylogenetics and phylogenomics.</title>
        <authorList>
            <person name="Vandepol N."/>
            <person name="Liber J."/>
            <person name="Desiro A."/>
            <person name="Na H."/>
            <person name="Kennedy M."/>
            <person name="Barry K."/>
            <person name="Grigoriev I.V."/>
            <person name="Miller A.N."/>
            <person name="O'Donnell K."/>
            <person name="Stajich J.E."/>
            <person name="Bonito G."/>
        </authorList>
    </citation>
    <scope>NUCLEOTIDE SEQUENCE</scope>
    <source>
        <strain evidence="10">MES-2147</strain>
    </source>
</reference>
<dbReference type="PANTHER" id="PTHR24394">
    <property type="entry name" value="ZINC FINGER PROTEIN"/>
    <property type="match status" value="1"/>
</dbReference>
<protein>
    <recommendedName>
        <fullName evidence="9">C2H2-type domain-containing protein</fullName>
    </recommendedName>
</protein>
<keyword evidence="2" id="KW-0479">Metal-binding</keyword>
<feature type="region of interest" description="Disordered" evidence="8">
    <location>
        <begin position="463"/>
        <end position="493"/>
    </location>
</feature>
<keyword evidence="11" id="KW-1185">Reference proteome</keyword>
<evidence type="ECO:0000256" key="4">
    <source>
        <dbReference type="ARBA" id="ARBA00022771"/>
    </source>
</evidence>
<dbReference type="EMBL" id="JAAAHW010010777">
    <property type="protein sequence ID" value="KAF9922957.1"/>
    <property type="molecule type" value="Genomic_DNA"/>
</dbReference>
<keyword evidence="4 7" id="KW-0863">Zinc-finger</keyword>
<evidence type="ECO:0000313" key="11">
    <source>
        <dbReference type="Proteomes" id="UP000749646"/>
    </source>
</evidence>
<dbReference type="InterPro" id="IPR036236">
    <property type="entry name" value="Znf_C2H2_sf"/>
</dbReference>
<comment type="subcellular location">
    <subcellularLocation>
        <location evidence="1">Nucleus</location>
    </subcellularLocation>
</comment>
<evidence type="ECO:0000259" key="9">
    <source>
        <dbReference type="PROSITE" id="PS50157"/>
    </source>
</evidence>
<dbReference type="OrthoDB" id="6077919at2759"/>
<dbReference type="SUPFAM" id="SSF57667">
    <property type="entry name" value="beta-beta-alpha zinc fingers"/>
    <property type="match status" value="1"/>
</dbReference>
<proteinExistence type="predicted"/>
<dbReference type="GO" id="GO:0008270">
    <property type="term" value="F:zinc ion binding"/>
    <property type="evidence" value="ECO:0007669"/>
    <property type="project" value="UniProtKB-KW"/>
</dbReference>
<feature type="compositionally biased region" description="Polar residues" evidence="8">
    <location>
        <begin position="356"/>
        <end position="366"/>
    </location>
</feature>
<dbReference type="Proteomes" id="UP000749646">
    <property type="component" value="Unassembled WGS sequence"/>
</dbReference>
<feature type="compositionally biased region" description="Low complexity" evidence="8">
    <location>
        <begin position="369"/>
        <end position="380"/>
    </location>
</feature>
<dbReference type="PROSITE" id="PS00028">
    <property type="entry name" value="ZINC_FINGER_C2H2_1"/>
    <property type="match status" value="2"/>
</dbReference>
<organism evidence="10 11">
    <name type="scientific">Modicella reniformis</name>
    <dbReference type="NCBI Taxonomy" id="1440133"/>
    <lineage>
        <taxon>Eukaryota</taxon>
        <taxon>Fungi</taxon>
        <taxon>Fungi incertae sedis</taxon>
        <taxon>Mucoromycota</taxon>
        <taxon>Mortierellomycotina</taxon>
        <taxon>Mortierellomycetes</taxon>
        <taxon>Mortierellales</taxon>
        <taxon>Mortierellaceae</taxon>
        <taxon>Modicella</taxon>
    </lineage>
</organism>
<name>A0A9P6ILP4_9FUNG</name>
<feature type="compositionally biased region" description="Acidic residues" evidence="8">
    <location>
        <begin position="311"/>
        <end position="328"/>
    </location>
</feature>
<evidence type="ECO:0000256" key="8">
    <source>
        <dbReference type="SAM" id="MobiDB-lite"/>
    </source>
</evidence>
<accession>A0A9P6ILP4</accession>
<keyword evidence="5" id="KW-0862">Zinc</keyword>
<evidence type="ECO:0000256" key="2">
    <source>
        <dbReference type="ARBA" id="ARBA00022723"/>
    </source>
</evidence>
<feature type="compositionally biased region" description="Polar residues" evidence="8">
    <location>
        <begin position="339"/>
        <end position="348"/>
    </location>
</feature>
<feature type="compositionally biased region" description="Polar residues" evidence="8">
    <location>
        <begin position="469"/>
        <end position="480"/>
    </location>
</feature>
<keyword evidence="6" id="KW-0539">Nucleus</keyword>
<comment type="caution">
    <text evidence="10">The sequence shown here is derived from an EMBL/GenBank/DDBJ whole genome shotgun (WGS) entry which is preliminary data.</text>
</comment>
<feature type="domain" description="C2H2-type" evidence="9">
    <location>
        <begin position="416"/>
        <end position="443"/>
    </location>
</feature>
<dbReference type="GO" id="GO:0005634">
    <property type="term" value="C:nucleus"/>
    <property type="evidence" value="ECO:0007669"/>
    <property type="project" value="UniProtKB-SubCell"/>
</dbReference>
<evidence type="ECO:0000256" key="5">
    <source>
        <dbReference type="ARBA" id="ARBA00022833"/>
    </source>
</evidence>
<evidence type="ECO:0000256" key="6">
    <source>
        <dbReference type="ARBA" id="ARBA00023242"/>
    </source>
</evidence>
<dbReference type="PANTHER" id="PTHR24394:SF44">
    <property type="entry name" value="ZINC FINGER PROTEIN 271-LIKE"/>
    <property type="match status" value="1"/>
</dbReference>
<dbReference type="AlphaFoldDB" id="A0A9P6ILP4"/>
<sequence length="493" mass="55158">MSSASSCASSPFSSPETAGAEMDILEMPMFFPSEQSIYQQIFELDGSPDLLMQQQQQQSHPQQQSYPMYSSVQPQKQQLQYGMIQMGLGTPPTSPPAQSFHKYMASDETGTIYYASQSQAIQNVYVFPVQPLPQQQQHLHPSSEQQQIQPQQQQQLLEEQLAYQALMQHPTASNSPFAAESPLMPISSDFDLFPMNNNVGNVQQSSAVGYPSLPVMAPSPVIQSSIYGQTDVYHQMTPPMNQMDLEREVSLFKHDAINAGSSDQQPMTTELSLLCNCPGKFPCGEQLSGEPIEDMSSSSGSPLQEIRELEYSESDSQSEEEQEEENEQDPTYIPAPRARSNTTESNYNRARPKSMMISTSSSNGAPYNSPFSKDSPSSPKNVRHDRRRSGSYSSGGHSHHHQLLEPEQVPEIKDIHVCPVCQRRFTRPFNLRSHLMTHTTARPFPCDECHWKFTRQHDLLRHKRAKHPNSLTNNTPTNAGPKNDAKSHPVTAA</sequence>
<evidence type="ECO:0000256" key="3">
    <source>
        <dbReference type="ARBA" id="ARBA00022737"/>
    </source>
</evidence>
<feature type="domain" description="C2H2-type" evidence="9">
    <location>
        <begin position="444"/>
        <end position="472"/>
    </location>
</feature>